<dbReference type="EMBL" id="FN645454">
    <property type="protein sequence ID" value="CBI76090.1"/>
    <property type="molecule type" value="Genomic_DNA"/>
</dbReference>
<accession>E6YGV2</accession>
<organism evidence="1 2">
    <name type="scientific">Bartonella clarridgeiae (strain CCUG 45776 / CIP 104772 / 73)</name>
    <dbReference type="NCBI Taxonomy" id="696125"/>
    <lineage>
        <taxon>Bacteria</taxon>
        <taxon>Pseudomonadati</taxon>
        <taxon>Pseudomonadota</taxon>
        <taxon>Alphaproteobacteria</taxon>
        <taxon>Hyphomicrobiales</taxon>
        <taxon>Bartonellaceae</taxon>
        <taxon>Bartonella</taxon>
    </lineage>
</organism>
<proteinExistence type="predicted"/>
<evidence type="ECO:0000313" key="2">
    <source>
        <dbReference type="Proteomes" id="UP000009101"/>
    </source>
</evidence>
<dbReference type="KEGG" id="bcd:BARCL_0409"/>
<reference evidence="1 2" key="2">
    <citation type="journal article" date="2011" name="PLoS Genet.">
        <title>Parallel evolution of a type IV secretion system in radiating lineages of the host-restricted bacterial pathogen Bartonella.</title>
        <authorList>
            <person name="Engel P."/>
            <person name="Salzburger W."/>
            <person name="Liesch M."/>
            <person name="Chang C.C."/>
            <person name="Maruyama S."/>
            <person name="Lanz C."/>
            <person name="Calteau A."/>
            <person name="Lajus A."/>
            <person name="Medigue C."/>
            <person name="Schuster S.C."/>
            <person name="Dehio C."/>
        </authorList>
    </citation>
    <scope>NUCLEOTIDE SEQUENCE [LARGE SCALE GENOMIC DNA]</scope>
    <source>
        <strain evidence="2">CIP 104772 / 73</strain>
    </source>
</reference>
<keyword evidence="2" id="KW-1185">Reference proteome</keyword>
<dbReference type="AlphaFoldDB" id="E6YGV2"/>
<reference evidence="2" key="1">
    <citation type="submission" date="2009-11" db="EMBL/GenBank/DDBJ databases">
        <title>Genome sequencing of Bartonella species and comparative genomics.</title>
        <authorList>
            <person name="Engel P."/>
            <person name="Salzburger W."/>
            <person name="Marius L."/>
            <person name="Chao-Chin C."/>
            <person name="Soichi M."/>
            <person name="Christa L."/>
            <person name="Alexandra C."/>
            <person name="Aurelie L."/>
            <person name="Claudine M."/>
            <person name="Stephan S.C."/>
            <person name="Christoph D."/>
        </authorList>
    </citation>
    <scope>NUCLEOTIDE SEQUENCE [LARGE SCALE GENOMIC DNA]</scope>
    <source>
        <strain evidence="2">CIP 104772 / 73</strain>
    </source>
</reference>
<dbReference type="HOGENOM" id="CLU_3165045_0_0_5"/>
<dbReference type="Proteomes" id="UP000009101">
    <property type="component" value="Chromosome"/>
</dbReference>
<sequence length="47" mass="5775">MPNCSTEYRNSYNKKTILFEKVYWKALTFGLNQAFSQKKMLYYMCYK</sequence>
<name>E6YGV2_BARC7</name>
<evidence type="ECO:0000313" key="1">
    <source>
        <dbReference type="EMBL" id="CBI76090.1"/>
    </source>
</evidence>
<gene>
    <name evidence="1" type="ordered locus">BARCL_0409</name>
</gene>
<protein>
    <submittedName>
        <fullName evidence="1">Uncharacterized protein</fullName>
    </submittedName>
</protein>